<dbReference type="AlphaFoldDB" id="A0A6C0LYV7"/>
<organism evidence="1">
    <name type="scientific">viral metagenome</name>
    <dbReference type="NCBI Taxonomy" id="1070528"/>
    <lineage>
        <taxon>unclassified sequences</taxon>
        <taxon>metagenomes</taxon>
        <taxon>organismal metagenomes</taxon>
    </lineage>
</organism>
<protein>
    <recommendedName>
        <fullName evidence="2">WLM domain-containing protein</fullName>
    </recommendedName>
</protein>
<sequence>MWISVIFCIVLFLILSYLHANRGMVFIKGSDGKNYIIRKDSDNIIAVNTLVLLRKKLTELIDYIYNKFKHNNDIMISRYMHYIKRIKDRLPYVQIKETSMHSNHTSFSVNKGEELHFCIRSKLNNKFHSINELLYVAIHEIAHIGCPEEGHTNLFYDINKFILKQAVEFNIYQFRNYNIHPVEYCGINLNHTILDK</sequence>
<name>A0A6C0LYV7_9ZZZZ</name>
<reference evidence="1" key="1">
    <citation type="journal article" date="2020" name="Nature">
        <title>Giant virus diversity and host interactions through global metagenomics.</title>
        <authorList>
            <person name="Schulz F."/>
            <person name="Roux S."/>
            <person name="Paez-Espino D."/>
            <person name="Jungbluth S."/>
            <person name="Walsh D.A."/>
            <person name="Denef V.J."/>
            <person name="McMahon K.D."/>
            <person name="Konstantinidis K.T."/>
            <person name="Eloe-Fadrosh E.A."/>
            <person name="Kyrpides N.C."/>
            <person name="Woyke T."/>
        </authorList>
    </citation>
    <scope>NUCLEOTIDE SEQUENCE</scope>
    <source>
        <strain evidence="1">GVMAG-S-1035085-51</strain>
    </source>
</reference>
<evidence type="ECO:0008006" key="2">
    <source>
        <dbReference type="Google" id="ProtNLM"/>
    </source>
</evidence>
<proteinExistence type="predicted"/>
<evidence type="ECO:0000313" key="1">
    <source>
        <dbReference type="EMBL" id="QHU35939.1"/>
    </source>
</evidence>
<dbReference type="EMBL" id="MN740616">
    <property type="protein sequence ID" value="QHU35939.1"/>
    <property type="molecule type" value="Genomic_DNA"/>
</dbReference>
<accession>A0A6C0LYV7</accession>